<dbReference type="Proteomes" id="UP000269041">
    <property type="component" value="Unassembled WGS sequence"/>
</dbReference>
<name>A0A427U7F7_9VIBR</name>
<dbReference type="GO" id="GO:0004140">
    <property type="term" value="F:dephospho-CoA kinase activity"/>
    <property type="evidence" value="ECO:0007669"/>
    <property type="project" value="UniProtKB-UniRule"/>
</dbReference>
<evidence type="ECO:0000313" key="8">
    <source>
        <dbReference type="EMBL" id="RSD32617.1"/>
    </source>
</evidence>
<dbReference type="PROSITE" id="PS51219">
    <property type="entry name" value="DPCK"/>
    <property type="match status" value="1"/>
</dbReference>
<dbReference type="EC" id="2.7.1.24" evidence="5 6"/>
<comment type="caution">
    <text evidence="8">The sequence shown here is derived from an EMBL/GenBank/DDBJ whole genome shotgun (WGS) entry which is preliminary data.</text>
</comment>
<evidence type="ECO:0000256" key="3">
    <source>
        <dbReference type="ARBA" id="ARBA00022840"/>
    </source>
</evidence>
<keyword evidence="5 8" id="KW-0808">Transferase</keyword>
<dbReference type="Pfam" id="PF01121">
    <property type="entry name" value="CoaE"/>
    <property type="match status" value="1"/>
</dbReference>
<keyword evidence="5" id="KW-0963">Cytoplasm</keyword>
<dbReference type="AlphaFoldDB" id="A0A427U7F7"/>
<dbReference type="PANTHER" id="PTHR10695:SF46">
    <property type="entry name" value="BIFUNCTIONAL COENZYME A SYNTHASE-RELATED"/>
    <property type="match status" value="1"/>
</dbReference>
<dbReference type="RefSeq" id="WP_125319701.1">
    <property type="nucleotide sequence ID" value="NZ_AP024889.1"/>
</dbReference>
<dbReference type="Proteomes" id="UP000565719">
    <property type="component" value="Unassembled WGS sequence"/>
</dbReference>
<dbReference type="EMBL" id="RSFA01000006">
    <property type="protein sequence ID" value="RSD32617.1"/>
    <property type="molecule type" value="Genomic_DNA"/>
</dbReference>
<organism evidence="8 9">
    <name type="scientific">Vibrio pectenicida</name>
    <dbReference type="NCBI Taxonomy" id="62763"/>
    <lineage>
        <taxon>Bacteria</taxon>
        <taxon>Pseudomonadati</taxon>
        <taxon>Pseudomonadota</taxon>
        <taxon>Gammaproteobacteria</taxon>
        <taxon>Vibrionales</taxon>
        <taxon>Vibrionaceae</taxon>
        <taxon>Vibrio</taxon>
    </lineage>
</organism>
<feature type="binding site" evidence="5">
    <location>
        <begin position="12"/>
        <end position="17"/>
    </location>
    <ligand>
        <name>ATP</name>
        <dbReference type="ChEBI" id="CHEBI:30616"/>
    </ligand>
</feature>
<evidence type="ECO:0000256" key="2">
    <source>
        <dbReference type="ARBA" id="ARBA00022741"/>
    </source>
</evidence>
<reference evidence="8 9" key="1">
    <citation type="submission" date="2018-12" db="EMBL/GenBank/DDBJ databases">
        <title>Genomic taxonomy of the Vibrionaceae family.</title>
        <authorList>
            <person name="Gomez-Gil B."/>
            <person name="Enciso-Ibarra K."/>
        </authorList>
    </citation>
    <scope>NUCLEOTIDE SEQUENCE [LARGE SCALE GENOMIC DNA]</scope>
    <source>
        <strain evidence="8 9">CAIM 594</strain>
    </source>
</reference>
<dbReference type="UniPathway" id="UPA00241">
    <property type="reaction ID" value="UER00356"/>
</dbReference>
<evidence type="ECO:0000256" key="5">
    <source>
        <dbReference type="HAMAP-Rule" id="MF_00376"/>
    </source>
</evidence>
<dbReference type="PANTHER" id="PTHR10695">
    <property type="entry name" value="DEPHOSPHO-COA KINASE-RELATED"/>
    <property type="match status" value="1"/>
</dbReference>
<dbReference type="SUPFAM" id="SSF52540">
    <property type="entry name" value="P-loop containing nucleoside triphosphate hydrolases"/>
    <property type="match status" value="1"/>
</dbReference>
<evidence type="ECO:0000256" key="6">
    <source>
        <dbReference type="NCBIfam" id="TIGR00152"/>
    </source>
</evidence>
<evidence type="ECO:0000256" key="1">
    <source>
        <dbReference type="ARBA" id="ARBA00009018"/>
    </source>
</evidence>
<dbReference type="InterPro" id="IPR027417">
    <property type="entry name" value="P-loop_NTPase"/>
</dbReference>
<comment type="subcellular location">
    <subcellularLocation>
        <location evidence="5">Cytoplasm</location>
    </subcellularLocation>
</comment>
<protein>
    <recommendedName>
        <fullName evidence="5 6">Dephospho-CoA kinase</fullName>
        <ecNumber evidence="5 6">2.7.1.24</ecNumber>
    </recommendedName>
    <alternativeName>
        <fullName evidence="5">Dephosphocoenzyme A kinase</fullName>
    </alternativeName>
</protein>
<dbReference type="HAMAP" id="MF_00376">
    <property type="entry name" value="Dephospho_CoA_kinase"/>
    <property type="match status" value="1"/>
</dbReference>
<keyword evidence="5 8" id="KW-0418">Kinase</keyword>
<comment type="pathway">
    <text evidence="5">Cofactor biosynthesis; coenzyme A biosynthesis; CoA from (R)-pantothenate: step 5/5.</text>
</comment>
<dbReference type="Gene3D" id="3.40.50.300">
    <property type="entry name" value="P-loop containing nucleotide triphosphate hydrolases"/>
    <property type="match status" value="1"/>
</dbReference>
<gene>
    <name evidence="5 7" type="primary">coaE</name>
    <name evidence="8" type="ORF">EJA03_02690</name>
    <name evidence="7" type="ORF">F0225_02020</name>
</gene>
<reference evidence="7 10" key="2">
    <citation type="submission" date="2019-09" db="EMBL/GenBank/DDBJ databases">
        <title>Draft genome sequencing and comparative genomics of hatchery-associated Vibrios.</title>
        <authorList>
            <person name="Kehlet-Delgado H."/>
            <person name="Mueller R.S."/>
        </authorList>
    </citation>
    <scope>NUCLEOTIDE SEQUENCE [LARGE SCALE GENOMIC DNA]</scope>
    <source>
        <strain evidence="7 10">99-46-Y</strain>
    </source>
</reference>
<evidence type="ECO:0000313" key="7">
    <source>
        <dbReference type="EMBL" id="NOH70117.1"/>
    </source>
</evidence>
<dbReference type="OrthoDB" id="9812943at2"/>
<dbReference type="GO" id="GO:0015937">
    <property type="term" value="P:coenzyme A biosynthetic process"/>
    <property type="evidence" value="ECO:0007669"/>
    <property type="project" value="UniProtKB-UniRule"/>
</dbReference>
<evidence type="ECO:0000313" key="9">
    <source>
        <dbReference type="Proteomes" id="UP000269041"/>
    </source>
</evidence>
<dbReference type="GO" id="GO:0005737">
    <property type="term" value="C:cytoplasm"/>
    <property type="evidence" value="ECO:0007669"/>
    <property type="project" value="UniProtKB-SubCell"/>
</dbReference>
<dbReference type="EMBL" id="VTXC01000004">
    <property type="protein sequence ID" value="NOH70117.1"/>
    <property type="molecule type" value="Genomic_DNA"/>
</dbReference>
<keyword evidence="9" id="KW-1185">Reference proteome</keyword>
<keyword evidence="4 5" id="KW-0173">Coenzyme A biosynthesis</keyword>
<dbReference type="GO" id="GO:0005524">
    <property type="term" value="F:ATP binding"/>
    <property type="evidence" value="ECO:0007669"/>
    <property type="project" value="UniProtKB-UniRule"/>
</dbReference>
<sequence length="204" mass="22673">MPFVVGLTGGIASGKTTVADLFNSHFGIEIIDADIIARQVVEKGSVGLETIKSHFGSSILLSDGTLNRAKLRNIVFTCEENKKWLNGLLHPMIREKMQLDIANISSQYALLVIPLMVENNLQSLTNRVLVVDVNEQTQLHRTMERDKVGLEQAKSVIAAQASRSQRLAVADDVIKNDATNKELLPQITELHQKYLEISRVDRSE</sequence>
<evidence type="ECO:0000256" key="4">
    <source>
        <dbReference type="ARBA" id="ARBA00022993"/>
    </source>
</evidence>
<proteinExistence type="inferred from homology"/>
<evidence type="ECO:0000313" key="10">
    <source>
        <dbReference type="Proteomes" id="UP000565719"/>
    </source>
</evidence>
<comment type="function">
    <text evidence="5">Catalyzes the phosphorylation of the 3'-hydroxyl group of dephosphocoenzyme A to form coenzyme A.</text>
</comment>
<keyword evidence="3 5" id="KW-0067">ATP-binding</keyword>
<dbReference type="CDD" id="cd02022">
    <property type="entry name" value="DPCK"/>
    <property type="match status" value="1"/>
</dbReference>
<keyword evidence="2 5" id="KW-0547">Nucleotide-binding</keyword>
<comment type="similarity">
    <text evidence="1 5">Belongs to the CoaE family.</text>
</comment>
<accession>A0A427U7F7</accession>
<comment type="catalytic activity">
    <reaction evidence="5">
        <text>3'-dephospho-CoA + ATP = ADP + CoA + H(+)</text>
        <dbReference type="Rhea" id="RHEA:18245"/>
        <dbReference type="ChEBI" id="CHEBI:15378"/>
        <dbReference type="ChEBI" id="CHEBI:30616"/>
        <dbReference type="ChEBI" id="CHEBI:57287"/>
        <dbReference type="ChEBI" id="CHEBI:57328"/>
        <dbReference type="ChEBI" id="CHEBI:456216"/>
        <dbReference type="EC" id="2.7.1.24"/>
    </reaction>
</comment>
<dbReference type="InterPro" id="IPR001977">
    <property type="entry name" value="Depp_CoAkinase"/>
</dbReference>
<dbReference type="NCBIfam" id="TIGR00152">
    <property type="entry name" value="dephospho-CoA kinase"/>
    <property type="match status" value="1"/>
</dbReference>